<evidence type="ECO:0000256" key="3">
    <source>
        <dbReference type="ARBA" id="ARBA00022781"/>
    </source>
</evidence>
<dbReference type="PRINTS" id="PR00125">
    <property type="entry name" value="ATPASEDELTA"/>
</dbReference>
<keyword evidence="5 8" id="KW-0472">Membrane</keyword>
<dbReference type="NCBIfam" id="NF004402">
    <property type="entry name" value="PRK05758.2-2"/>
    <property type="match status" value="1"/>
</dbReference>
<evidence type="ECO:0000256" key="5">
    <source>
        <dbReference type="ARBA" id="ARBA00023136"/>
    </source>
</evidence>
<comment type="subcellular location">
    <subcellularLocation>
        <location evidence="8">Cell membrane</location>
        <topology evidence="8">Peripheral membrane protein</topology>
    </subcellularLocation>
    <subcellularLocation>
        <location evidence="1">Membrane</location>
    </subcellularLocation>
</comment>
<keyword evidence="2 8" id="KW-0813">Transport</keyword>
<dbReference type="PROSITE" id="PS00389">
    <property type="entry name" value="ATPASE_DELTA"/>
    <property type="match status" value="1"/>
</dbReference>
<evidence type="ECO:0000313" key="10">
    <source>
        <dbReference type="Proteomes" id="UP000535838"/>
    </source>
</evidence>
<keyword evidence="3 8" id="KW-0375">Hydrogen ion transport</keyword>
<sequence length="182" mass="19294">MSRSNVVAKRYAKAIFDVARGQNQIAEAETQLMLLVKELQNNAPFSAVLAAPNIPAEAKIGVVSNAFAGTLLPSVLNLVSLLIERGRQSELPAVYQAYLEVASAALGRADAYVTSAQPLSLNEKDQIAKKFGALLGKTIRVHDAVDASLLGGMTVRIGDTLYDGSLSGKLNRLDKALQSSAK</sequence>
<dbReference type="HAMAP" id="MF_01416">
    <property type="entry name" value="ATP_synth_delta_bact"/>
    <property type="match status" value="1"/>
</dbReference>
<evidence type="ECO:0000313" key="9">
    <source>
        <dbReference type="EMBL" id="MBB6638090.1"/>
    </source>
</evidence>
<dbReference type="Proteomes" id="UP000535838">
    <property type="component" value="Unassembled WGS sequence"/>
</dbReference>
<dbReference type="NCBIfam" id="NF004403">
    <property type="entry name" value="PRK05758.2-4"/>
    <property type="match status" value="1"/>
</dbReference>
<dbReference type="NCBIfam" id="TIGR01145">
    <property type="entry name" value="ATP_synt_delta"/>
    <property type="match status" value="1"/>
</dbReference>
<name>A0A841T7Q0_9BACL</name>
<dbReference type="InterPro" id="IPR020781">
    <property type="entry name" value="ATPase_OSCP/d_CS"/>
</dbReference>
<evidence type="ECO:0000256" key="7">
    <source>
        <dbReference type="ARBA" id="ARBA00023310"/>
    </source>
</evidence>
<gene>
    <name evidence="8" type="primary">atpH</name>
    <name evidence="9" type="ORF">H7B67_28505</name>
</gene>
<keyword evidence="7 8" id="KW-0066">ATP synthesis</keyword>
<evidence type="ECO:0000256" key="6">
    <source>
        <dbReference type="ARBA" id="ARBA00023196"/>
    </source>
</evidence>
<comment type="similarity">
    <text evidence="8">Belongs to the ATPase delta chain family.</text>
</comment>
<evidence type="ECO:0000256" key="8">
    <source>
        <dbReference type="HAMAP-Rule" id="MF_01416"/>
    </source>
</evidence>
<protein>
    <recommendedName>
        <fullName evidence="8">ATP synthase subunit delta</fullName>
    </recommendedName>
    <alternativeName>
        <fullName evidence="8">ATP synthase F(1) sector subunit delta</fullName>
    </alternativeName>
    <alternativeName>
        <fullName evidence="8">F-type ATPase subunit delta</fullName>
        <shortName evidence="8">F-ATPase subunit delta</shortName>
    </alternativeName>
</protein>
<evidence type="ECO:0000256" key="1">
    <source>
        <dbReference type="ARBA" id="ARBA00004370"/>
    </source>
</evidence>
<dbReference type="GO" id="GO:0046933">
    <property type="term" value="F:proton-transporting ATP synthase activity, rotational mechanism"/>
    <property type="evidence" value="ECO:0007669"/>
    <property type="project" value="UniProtKB-UniRule"/>
</dbReference>
<dbReference type="InterPro" id="IPR026015">
    <property type="entry name" value="ATP_synth_OSCP/delta_N_sf"/>
</dbReference>
<dbReference type="Gene3D" id="1.10.520.20">
    <property type="entry name" value="N-terminal domain of the delta subunit of the F1F0-ATP synthase"/>
    <property type="match status" value="1"/>
</dbReference>
<comment type="function">
    <text evidence="8">This protein is part of the stalk that links CF(0) to CF(1). It either transmits conformational changes from CF(0) to CF(1) or is implicated in proton conduction.</text>
</comment>
<comment type="caution">
    <text evidence="9">The sequence shown here is derived from an EMBL/GenBank/DDBJ whole genome shotgun (WGS) entry which is preliminary data.</text>
</comment>
<dbReference type="EMBL" id="JACJVQ010000028">
    <property type="protein sequence ID" value="MBB6638090.1"/>
    <property type="molecule type" value="Genomic_DNA"/>
</dbReference>
<keyword evidence="8" id="KW-1003">Cell membrane</keyword>
<proteinExistence type="inferred from homology"/>
<dbReference type="RefSeq" id="WP_185123296.1">
    <property type="nucleotide sequence ID" value="NZ_JACJVQ010000028.1"/>
</dbReference>
<evidence type="ECO:0000256" key="2">
    <source>
        <dbReference type="ARBA" id="ARBA00022448"/>
    </source>
</evidence>
<dbReference type="PANTHER" id="PTHR11910">
    <property type="entry name" value="ATP SYNTHASE DELTA CHAIN"/>
    <property type="match status" value="1"/>
</dbReference>
<keyword evidence="10" id="KW-1185">Reference proteome</keyword>
<keyword evidence="4 8" id="KW-0406">Ion transport</keyword>
<dbReference type="SUPFAM" id="SSF47928">
    <property type="entry name" value="N-terminal domain of the delta subunit of the F1F0-ATP synthase"/>
    <property type="match status" value="1"/>
</dbReference>
<evidence type="ECO:0000256" key="4">
    <source>
        <dbReference type="ARBA" id="ARBA00023065"/>
    </source>
</evidence>
<dbReference type="Pfam" id="PF00213">
    <property type="entry name" value="OSCP"/>
    <property type="match status" value="1"/>
</dbReference>
<reference evidence="9 10" key="1">
    <citation type="submission" date="2020-08" db="EMBL/GenBank/DDBJ databases">
        <title>Cohnella phylogeny.</title>
        <authorList>
            <person name="Dunlap C."/>
        </authorList>
    </citation>
    <scope>NUCLEOTIDE SEQUENCE [LARGE SCALE GENOMIC DNA]</scope>
    <source>
        <strain evidence="9 10">DSM 25241</strain>
    </source>
</reference>
<comment type="function">
    <text evidence="8">F(1)F(0) ATP synthase produces ATP from ADP in the presence of a proton or sodium gradient. F-type ATPases consist of two structural domains, F(1) containing the extramembraneous catalytic core and F(0) containing the membrane proton channel, linked together by a central stalk and a peripheral stalk. During catalysis, ATP synthesis in the catalytic domain of F(1) is coupled via a rotary mechanism of the central stalk subunits to proton translocation.</text>
</comment>
<organism evidence="9 10">
    <name type="scientific">Cohnella thailandensis</name>
    <dbReference type="NCBI Taxonomy" id="557557"/>
    <lineage>
        <taxon>Bacteria</taxon>
        <taxon>Bacillati</taxon>
        <taxon>Bacillota</taxon>
        <taxon>Bacilli</taxon>
        <taxon>Bacillales</taxon>
        <taxon>Paenibacillaceae</taxon>
        <taxon>Cohnella</taxon>
    </lineage>
</organism>
<keyword evidence="6 8" id="KW-0139">CF(1)</keyword>
<dbReference type="AlphaFoldDB" id="A0A841T7Q0"/>
<accession>A0A841T7Q0</accession>
<dbReference type="GO" id="GO:0045259">
    <property type="term" value="C:proton-transporting ATP synthase complex"/>
    <property type="evidence" value="ECO:0007669"/>
    <property type="project" value="UniProtKB-KW"/>
</dbReference>
<dbReference type="GO" id="GO:0005886">
    <property type="term" value="C:plasma membrane"/>
    <property type="evidence" value="ECO:0007669"/>
    <property type="project" value="UniProtKB-SubCell"/>
</dbReference>
<dbReference type="InterPro" id="IPR000711">
    <property type="entry name" value="ATPase_OSCP/dsu"/>
</dbReference>